<dbReference type="Proteomes" id="UP000434580">
    <property type="component" value="Unassembled WGS sequence"/>
</dbReference>
<feature type="chain" id="PRO_5036150496" description="DUF11 domain-containing protein" evidence="1">
    <location>
        <begin position="23"/>
        <end position="159"/>
    </location>
</feature>
<keyword evidence="5" id="KW-1185">Reference proteome</keyword>
<evidence type="ECO:0000313" key="2">
    <source>
        <dbReference type="EMBL" id="CAA0094380.1"/>
    </source>
</evidence>
<feature type="signal peptide" evidence="1">
    <location>
        <begin position="1"/>
        <end position="22"/>
    </location>
</feature>
<evidence type="ECO:0000313" key="4">
    <source>
        <dbReference type="Proteomes" id="UP000434580"/>
    </source>
</evidence>
<dbReference type="EMBL" id="CACSII010000003">
    <property type="protein sequence ID" value="CAA0094380.1"/>
    <property type="molecule type" value="Genomic_DNA"/>
</dbReference>
<keyword evidence="1" id="KW-0732">Signal</keyword>
<organism evidence="3 5">
    <name type="scientific">BD1-7 clade bacterium</name>
    <dbReference type="NCBI Taxonomy" id="2029982"/>
    <lineage>
        <taxon>Bacteria</taxon>
        <taxon>Pseudomonadati</taxon>
        <taxon>Pseudomonadota</taxon>
        <taxon>Gammaproteobacteria</taxon>
        <taxon>Cellvibrionales</taxon>
        <taxon>Spongiibacteraceae</taxon>
        <taxon>BD1-7 clade</taxon>
    </lineage>
</organism>
<sequence>MIKLLKVFSATSLFLFATSVFAADPLSSTLDVFVVDDKGEKGALLEKDSVEPGQVLEYQLTYTNNTEKPLQITAATGLIPENTAYVTGSAEGQVVAEFLVSIDKGTNYESEPVKRTRTVGGKTETYIVPVSEYTNVRWVKPEPIEAGKSQIYQYRVKVN</sequence>
<proteinExistence type="predicted"/>
<evidence type="ECO:0008006" key="6">
    <source>
        <dbReference type="Google" id="ProtNLM"/>
    </source>
</evidence>
<accession>A0A5S9PSI5</accession>
<evidence type="ECO:0000313" key="5">
    <source>
        <dbReference type="Proteomes" id="UP000441399"/>
    </source>
</evidence>
<gene>
    <name evidence="2" type="ORF">DPBNPPHM_03197</name>
    <name evidence="3" type="ORF">OPDIPICF_01240</name>
</gene>
<dbReference type="Proteomes" id="UP000441399">
    <property type="component" value="Unassembled WGS sequence"/>
</dbReference>
<dbReference type="OrthoDB" id="200318at2"/>
<protein>
    <recommendedName>
        <fullName evidence="6">DUF11 domain-containing protein</fullName>
    </recommendedName>
</protein>
<name>A0A5S9PSI5_9GAMM</name>
<evidence type="ECO:0000256" key="1">
    <source>
        <dbReference type="SAM" id="SignalP"/>
    </source>
</evidence>
<evidence type="ECO:0000313" key="3">
    <source>
        <dbReference type="EMBL" id="CAA0107711.1"/>
    </source>
</evidence>
<dbReference type="AlphaFoldDB" id="A0A5S9PSI5"/>
<dbReference type="EMBL" id="CACSIO010000012">
    <property type="protein sequence ID" value="CAA0107711.1"/>
    <property type="molecule type" value="Genomic_DNA"/>
</dbReference>
<reference evidence="4 5" key="1">
    <citation type="submission" date="2019-11" db="EMBL/GenBank/DDBJ databases">
        <authorList>
            <person name="Holert J."/>
        </authorList>
    </citation>
    <scope>NUCLEOTIDE SEQUENCE [LARGE SCALE GENOMIC DNA]</scope>
    <source>
        <strain evidence="2">BC5_2</strain>
        <strain evidence="3">SB11_3</strain>
    </source>
</reference>